<reference evidence="1 2" key="1">
    <citation type="journal article" date="2016" name="Proc. Natl. Acad. Sci. U.S.A.">
        <title>Lipid metabolic changes in an early divergent fungus govern the establishment of a mutualistic symbiosis with endobacteria.</title>
        <authorList>
            <person name="Lastovetsky O.A."/>
            <person name="Gaspar M.L."/>
            <person name="Mondo S.J."/>
            <person name="LaButti K.M."/>
            <person name="Sandor L."/>
            <person name="Grigoriev I.V."/>
            <person name="Henry S.A."/>
            <person name="Pawlowska T.E."/>
        </authorList>
    </citation>
    <scope>NUCLEOTIDE SEQUENCE [LARGE SCALE GENOMIC DNA]</scope>
    <source>
        <strain evidence="1 2">ATCC 11559</strain>
    </source>
</reference>
<proteinExistence type="predicted"/>
<evidence type="ECO:0000313" key="2">
    <source>
        <dbReference type="Proteomes" id="UP000242381"/>
    </source>
</evidence>
<dbReference type="EMBL" id="KV921271">
    <property type="protein sequence ID" value="ORE22040.1"/>
    <property type="molecule type" value="Genomic_DNA"/>
</dbReference>
<sequence length="131" mass="16059">MVFVKDWPGYRGQVLYRPPGSQPRRQRMQRLLSDLDIGSYRTRSKEIVGRQCIRRTEACVERLLLRLSWRYSRYIDRKERRFRGSGSGEHLFQMGDLESLYHWEWLRGWRISGRRWCSRASSERVREHRRN</sequence>
<accession>A0A1X0SCN9</accession>
<evidence type="ECO:0000313" key="1">
    <source>
        <dbReference type="EMBL" id="ORE22040.1"/>
    </source>
</evidence>
<protein>
    <submittedName>
        <fullName evidence="1">Uncharacterized protein</fullName>
    </submittedName>
</protein>
<dbReference type="Proteomes" id="UP000242381">
    <property type="component" value="Unassembled WGS sequence"/>
</dbReference>
<gene>
    <name evidence="1" type="ORF">BCV71DRAFT_272454</name>
</gene>
<name>A0A1X0SCN9_RHIZD</name>
<organism evidence="1 2">
    <name type="scientific">Rhizopus microsporus</name>
    <dbReference type="NCBI Taxonomy" id="58291"/>
    <lineage>
        <taxon>Eukaryota</taxon>
        <taxon>Fungi</taxon>
        <taxon>Fungi incertae sedis</taxon>
        <taxon>Mucoromycota</taxon>
        <taxon>Mucoromycotina</taxon>
        <taxon>Mucoromycetes</taxon>
        <taxon>Mucorales</taxon>
        <taxon>Mucorineae</taxon>
        <taxon>Rhizopodaceae</taxon>
        <taxon>Rhizopus</taxon>
    </lineage>
</organism>
<dbReference type="AlphaFoldDB" id="A0A1X0SCN9"/>